<dbReference type="EMBL" id="OE190986">
    <property type="protein sequence ID" value="CAD7579314.1"/>
    <property type="molecule type" value="Genomic_DNA"/>
</dbReference>
<name>A0A7R9JHC8_TIMCA</name>
<gene>
    <name evidence="2" type="ORF">TCMB3V08_LOCUS11848</name>
</gene>
<proteinExistence type="predicted"/>
<feature type="region of interest" description="Disordered" evidence="1">
    <location>
        <begin position="71"/>
        <end position="99"/>
    </location>
</feature>
<dbReference type="AlphaFoldDB" id="A0A7R9JHC8"/>
<protein>
    <submittedName>
        <fullName evidence="2">(California timema) hypothetical protein</fullName>
    </submittedName>
</protein>
<evidence type="ECO:0000256" key="1">
    <source>
        <dbReference type="SAM" id="MobiDB-lite"/>
    </source>
</evidence>
<evidence type="ECO:0000313" key="2">
    <source>
        <dbReference type="EMBL" id="CAD7579314.1"/>
    </source>
</evidence>
<feature type="compositionally biased region" description="Polar residues" evidence="1">
    <location>
        <begin position="87"/>
        <end position="99"/>
    </location>
</feature>
<accession>A0A7R9JHC8</accession>
<organism evidence="2">
    <name type="scientific">Timema californicum</name>
    <name type="common">California timema</name>
    <name type="synonym">Walking stick</name>
    <dbReference type="NCBI Taxonomy" id="61474"/>
    <lineage>
        <taxon>Eukaryota</taxon>
        <taxon>Metazoa</taxon>
        <taxon>Ecdysozoa</taxon>
        <taxon>Arthropoda</taxon>
        <taxon>Hexapoda</taxon>
        <taxon>Insecta</taxon>
        <taxon>Pterygota</taxon>
        <taxon>Neoptera</taxon>
        <taxon>Polyneoptera</taxon>
        <taxon>Phasmatodea</taxon>
        <taxon>Timematodea</taxon>
        <taxon>Timematoidea</taxon>
        <taxon>Timematidae</taxon>
        <taxon>Timema</taxon>
    </lineage>
</organism>
<reference evidence="2" key="1">
    <citation type="submission" date="2020-11" db="EMBL/GenBank/DDBJ databases">
        <authorList>
            <person name="Tran Van P."/>
        </authorList>
    </citation>
    <scope>NUCLEOTIDE SEQUENCE</scope>
</reference>
<sequence>MTSRMVKGVTLVIYRTADNGIVVRSRSGLLKMSWFLVLPDKPREGSFLMGSFIFGRPPCLLPGALSAERDWTDLPSLHSPPPHTTSGQTQPFTQTLHTP</sequence>